<dbReference type="Gene3D" id="1.10.443.10">
    <property type="entry name" value="Intergrase catalytic core"/>
    <property type="match status" value="1"/>
</dbReference>
<dbReference type="AlphaFoldDB" id="A0A848AVX3"/>
<dbReference type="InterPro" id="IPR046668">
    <property type="entry name" value="DUF6538"/>
</dbReference>
<proteinExistence type="inferred from homology"/>
<protein>
    <submittedName>
        <fullName evidence="5">Site-specific integrase</fullName>
    </submittedName>
</protein>
<gene>
    <name evidence="5" type="ORF">HF882_03695</name>
</gene>
<evidence type="ECO:0000256" key="3">
    <source>
        <dbReference type="ARBA" id="ARBA00023172"/>
    </source>
</evidence>
<dbReference type="InterPro" id="IPR010998">
    <property type="entry name" value="Integrase_recombinase_N"/>
</dbReference>
<evidence type="ECO:0000313" key="6">
    <source>
        <dbReference type="Proteomes" id="UP000576225"/>
    </source>
</evidence>
<dbReference type="PANTHER" id="PTHR30349:SF41">
    <property type="entry name" value="INTEGRASE_RECOMBINASE PROTEIN MJ0367-RELATED"/>
    <property type="match status" value="1"/>
</dbReference>
<dbReference type="Proteomes" id="UP000576225">
    <property type="component" value="Unassembled WGS sequence"/>
</dbReference>
<name>A0A848AVX3_9BACT</name>
<dbReference type="GO" id="GO:0006310">
    <property type="term" value="P:DNA recombination"/>
    <property type="evidence" value="ECO:0007669"/>
    <property type="project" value="UniProtKB-KW"/>
</dbReference>
<organism evidence="5 6">
    <name type="scientific">Victivallis vadensis</name>
    <dbReference type="NCBI Taxonomy" id="172901"/>
    <lineage>
        <taxon>Bacteria</taxon>
        <taxon>Pseudomonadati</taxon>
        <taxon>Lentisphaerota</taxon>
        <taxon>Lentisphaeria</taxon>
        <taxon>Victivallales</taxon>
        <taxon>Victivallaceae</taxon>
        <taxon>Victivallis</taxon>
    </lineage>
</organism>
<reference evidence="5 6" key="1">
    <citation type="submission" date="2020-04" db="EMBL/GenBank/DDBJ databases">
        <authorList>
            <person name="Hitch T.C.A."/>
            <person name="Wylensek D."/>
            <person name="Clavel T."/>
        </authorList>
    </citation>
    <scope>NUCLEOTIDE SEQUENCE [LARGE SCALE GENOMIC DNA]</scope>
    <source>
        <strain evidence="5 6">COR2-253-APC-1A</strain>
    </source>
</reference>
<accession>A0A848AVX3</accession>
<evidence type="ECO:0000256" key="1">
    <source>
        <dbReference type="ARBA" id="ARBA00008857"/>
    </source>
</evidence>
<evidence type="ECO:0000259" key="4">
    <source>
        <dbReference type="PROSITE" id="PS51898"/>
    </source>
</evidence>
<dbReference type="InterPro" id="IPR011010">
    <property type="entry name" value="DNA_brk_join_enz"/>
</dbReference>
<dbReference type="Pfam" id="PF20172">
    <property type="entry name" value="DUF6538"/>
    <property type="match status" value="1"/>
</dbReference>
<dbReference type="Gene3D" id="1.10.150.130">
    <property type="match status" value="1"/>
</dbReference>
<comment type="similarity">
    <text evidence="1">Belongs to the 'phage' integrase family.</text>
</comment>
<dbReference type="InterPro" id="IPR050090">
    <property type="entry name" value="Tyrosine_recombinase_XerCD"/>
</dbReference>
<evidence type="ECO:0000313" key="5">
    <source>
        <dbReference type="EMBL" id="NMD85680.1"/>
    </source>
</evidence>
<dbReference type="Pfam" id="PF00589">
    <property type="entry name" value="Phage_integrase"/>
    <property type="match status" value="1"/>
</dbReference>
<dbReference type="SUPFAM" id="SSF56349">
    <property type="entry name" value="DNA breaking-rejoining enzymes"/>
    <property type="match status" value="1"/>
</dbReference>
<comment type="caution">
    <text evidence="5">The sequence shown here is derived from an EMBL/GenBank/DDBJ whole genome shotgun (WGS) entry which is preliminary data.</text>
</comment>
<keyword evidence="2" id="KW-0238">DNA-binding</keyword>
<dbReference type="CDD" id="cd01184">
    <property type="entry name" value="INT_C_like_1"/>
    <property type="match status" value="1"/>
</dbReference>
<dbReference type="GO" id="GO:0003677">
    <property type="term" value="F:DNA binding"/>
    <property type="evidence" value="ECO:0007669"/>
    <property type="project" value="UniProtKB-KW"/>
</dbReference>
<dbReference type="RefSeq" id="WP_168961646.1">
    <property type="nucleotide sequence ID" value="NZ_JABAEW010000004.1"/>
</dbReference>
<dbReference type="InterPro" id="IPR013762">
    <property type="entry name" value="Integrase-like_cat_sf"/>
</dbReference>
<dbReference type="InterPro" id="IPR002104">
    <property type="entry name" value="Integrase_catalytic"/>
</dbReference>
<dbReference type="EMBL" id="JABAEW010000004">
    <property type="protein sequence ID" value="NMD85680.1"/>
    <property type="molecule type" value="Genomic_DNA"/>
</dbReference>
<feature type="domain" description="Tyr recombinase" evidence="4">
    <location>
        <begin position="383"/>
        <end position="584"/>
    </location>
</feature>
<dbReference type="GO" id="GO:0015074">
    <property type="term" value="P:DNA integration"/>
    <property type="evidence" value="ECO:0007669"/>
    <property type="project" value="InterPro"/>
</dbReference>
<keyword evidence="3" id="KW-0233">DNA recombination</keyword>
<sequence length="619" mass="71532">MGKDYLLDRNGTFYFRMRVPALFRKQLGISEIRHVLKDSNLNIAAQKSKLLGKELSALFKKAMNGMVNMELLFPIIRQLCNNILCKDEFWRKRMSFPAAPSSEYCEEHRAIMSGCYEKHNTSQYLAGELVEYAKQLNLEADWDSPEMYPLIHNFFLGRSEAYRIQRERGKGNYRNGFDAPFPDGRVSEILPPAPYDPELVSMLEGQKSRFETFGAKPQEEPVNIEAAQDASAIPSPETESIISDDSQRAEVTIFSDAMKSYLREKKIFKKLDGKSELVLKSHLHLFQEIMGDVALSSISRGDILAIMENILPNYPKNRNKKYPGLTLAEALGVTDAEKISSKTQKSYFDDWKAFLNWCVTCRTIPFNPMEGLTMEGSELPKDQQKKRFSSEDLTLIFQKIAEMPTQKRFYRHLYTFRYWIPIFALYQGMRLNEICQLHLEDVFAIDGIPCLCVTVDEEKKQKTKNRQSRRVVPIHSVLLKLGFLQFYLDVVALPDRPNSQLFQKLTFTISGYQRKMGWFNDFINDFIPDDRKSFHSFRHSFDTCLMNREQNTFLIQCLAGYKRNGELGERYSVGETKSMKTTLEKLVYDNFNIFEALGKVPLADAVIAEQIAHLPVRQE</sequence>
<dbReference type="PROSITE" id="PS51898">
    <property type="entry name" value="TYR_RECOMBINASE"/>
    <property type="match status" value="1"/>
</dbReference>
<evidence type="ECO:0000256" key="2">
    <source>
        <dbReference type="ARBA" id="ARBA00023125"/>
    </source>
</evidence>
<dbReference type="PANTHER" id="PTHR30349">
    <property type="entry name" value="PHAGE INTEGRASE-RELATED"/>
    <property type="match status" value="1"/>
</dbReference>